<dbReference type="GO" id="GO:0005975">
    <property type="term" value="P:carbohydrate metabolic process"/>
    <property type="evidence" value="ECO:0007669"/>
    <property type="project" value="InterPro"/>
</dbReference>
<proteinExistence type="inferred from homology"/>
<evidence type="ECO:0000313" key="7">
    <source>
        <dbReference type="Proteomes" id="UP000445696"/>
    </source>
</evidence>
<dbReference type="SUPFAM" id="SSF88713">
    <property type="entry name" value="Glycoside hydrolase/deacetylase"/>
    <property type="match status" value="1"/>
</dbReference>
<evidence type="ECO:0000256" key="1">
    <source>
        <dbReference type="ARBA" id="ARBA00003236"/>
    </source>
</evidence>
<feature type="domain" description="NodB homology" evidence="5">
    <location>
        <begin position="16"/>
        <end position="262"/>
    </location>
</feature>
<evidence type="ECO:0000256" key="2">
    <source>
        <dbReference type="ARBA" id="ARBA00010973"/>
    </source>
</evidence>
<dbReference type="PROSITE" id="PS51677">
    <property type="entry name" value="NODB"/>
    <property type="match status" value="1"/>
</dbReference>
<dbReference type="CDD" id="cd10938">
    <property type="entry name" value="CE4_HpPgdA_like"/>
    <property type="match status" value="1"/>
</dbReference>
<dbReference type="PANTHER" id="PTHR47561:SF1">
    <property type="entry name" value="POLYSACCHARIDE DEACETYLASE FAMILY PROTEIN (AFU_ORTHOLOGUE AFUA_6G05030)"/>
    <property type="match status" value="1"/>
</dbReference>
<evidence type="ECO:0000259" key="5">
    <source>
        <dbReference type="PROSITE" id="PS51677"/>
    </source>
</evidence>
<dbReference type="AlphaFoldDB" id="A0A845MJD7"/>
<reference evidence="6 7" key="1">
    <citation type="journal article" date="2014" name="Int. J. Syst. Evol. Microbiol.">
        <title>Sneathiella chungangensis sp. nov., isolated from a marine sand, and emended description of the genus Sneathiella.</title>
        <authorList>
            <person name="Siamphan C."/>
            <person name="Kim H."/>
            <person name="Lee J.S."/>
            <person name="Kim W."/>
        </authorList>
    </citation>
    <scope>NUCLEOTIDE SEQUENCE [LARGE SCALE GENOMIC DNA]</scope>
    <source>
        <strain evidence="6 7">KCTC 32476</strain>
    </source>
</reference>
<comment type="function">
    <text evidence="1">Is involved in generating a small heat-stable compound (Nod), an acylated oligomer of N-acetylglucosamine, that stimulates mitosis in various plant protoplasts.</text>
</comment>
<dbReference type="InterPro" id="IPR002509">
    <property type="entry name" value="NODB_dom"/>
</dbReference>
<dbReference type="Proteomes" id="UP000445696">
    <property type="component" value="Unassembled WGS sequence"/>
</dbReference>
<evidence type="ECO:0000313" key="6">
    <source>
        <dbReference type="EMBL" id="MZR23436.1"/>
    </source>
</evidence>
<name>A0A845MJD7_9PROT</name>
<dbReference type="EMBL" id="WTVA01000015">
    <property type="protein sequence ID" value="MZR23436.1"/>
    <property type="molecule type" value="Genomic_DNA"/>
</dbReference>
<dbReference type="InterPro" id="IPR011330">
    <property type="entry name" value="Glyco_hydro/deAcase_b/a-brl"/>
</dbReference>
<dbReference type="RefSeq" id="WP_161339908.1">
    <property type="nucleotide sequence ID" value="NZ_JBHSDG010000003.1"/>
</dbReference>
<dbReference type="PANTHER" id="PTHR47561">
    <property type="entry name" value="POLYSACCHARIDE DEACETYLASE FAMILY PROTEIN (AFU_ORTHOLOGUE AFUA_6G05030)"/>
    <property type="match status" value="1"/>
</dbReference>
<comment type="caution">
    <text evidence="6">The sequence shown here is derived from an EMBL/GenBank/DDBJ whole genome shotgun (WGS) entry which is preliminary data.</text>
</comment>
<organism evidence="6 7">
    <name type="scientific">Sneathiella chungangensis</name>
    <dbReference type="NCBI Taxonomy" id="1418234"/>
    <lineage>
        <taxon>Bacteria</taxon>
        <taxon>Pseudomonadati</taxon>
        <taxon>Pseudomonadota</taxon>
        <taxon>Alphaproteobacteria</taxon>
        <taxon>Sneathiellales</taxon>
        <taxon>Sneathiellaceae</taxon>
        <taxon>Sneathiella</taxon>
    </lineage>
</organism>
<dbReference type="OrthoDB" id="9787041at2"/>
<evidence type="ECO:0000256" key="3">
    <source>
        <dbReference type="ARBA" id="ARBA00020071"/>
    </source>
</evidence>
<protein>
    <recommendedName>
        <fullName evidence="3">Chitooligosaccharide deacetylase</fullName>
    </recommendedName>
    <alternativeName>
        <fullName evidence="4">Nodulation protein B</fullName>
    </alternativeName>
</protein>
<dbReference type="InterPro" id="IPR037950">
    <property type="entry name" value="PgdA-like"/>
</dbReference>
<sequence length="277" mass="31457">MSPYIVCLTFDFDAVSSWIVNGRTTPTLMSRGEFGAAGVPRILHLLSEYNIPSTWFIPGVTLYSYPEICQKIAEEGHEIGHHGWSHIPPAGLSREEELEQLVRGNEAIAKLTGQRARGYRSPSWDLSVNSVDLLLQEGFLYDSSMMGDDYNPYPVRQGDVIHPDARVDFGTPTSLMEMPISWSTDDFPHFEYLRNKTSVLPGLRAGSAVLENWMGDFDYMQQKLDEGILTYTCHPFCIGRGHRMLILEELIVKLIDRGARFMTMETALDEYLERQKI</sequence>
<dbReference type="GO" id="GO:0016810">
    <property type="term" value="F:hydrolase activity, acting on carbon-nitrogen (but not peptide) bonds"/>
    <property type="evidence" value="ECO:0007669"/>
    <property type="project" value="InterPro"/>
</dbReference>
<gene>
    <name evidence="6" type="ORF">GQF03_13945</name>
</gene>
<accession>A0A845MJD7</accession>
<comment type="similarity">
    <text evidence="2">Belongs to the polysaccharide deacetylase family.</text>
</comment>
<keyword evidence="7" id="KW-1185">Reference proteome</keyword>
<evidence type="ECO:0000256" key="4">
    <source>
        <dbReference type="ARBA" id="ARBA00032976"/>
    </source>
</evidence>
<dbReference type="Pfam" id="PF01522">
    <property type="entry name" value="Polysacc_deac_1"/>
    <property type="match status" value="1"/>
</dbReference>
<dbReference type="Gene3D" id="3.20.20.370">
    <property type="entry name" value="Glycoside hydrolase/deacetylase"/>
    <property type="match status" value="1"/>
</dbReference>